<dbReference type="AlphaFoldDB" id="A0A0B2BYH3"/>
<evidence type="ECO:0000313" key="2">
    <source>
        <dbReference type="EMBL" id="KHL24890.1"/>
    </source>
</evidence>
<dbReference type="Pfam" id="PF03929">
    <property type="entry name" value="PepSY_TM"/>
    <property type="match status" value="1"/>
</dbReference>
<dbReference type="InterPro" id="IPR005625">
    <property type="entry name" value="PepSY-ass_TM"/>
</dbReference>
<accession>A0A0B2BYH3</accession>
<dbReference type="PANTHER" id="PTHR34219">
    <property type="entry name" value="IRON-REGULATED INNER MEMBRANE PROTEIN-RELATED"/>
    <property type="match status" value="1"/>
</dbReference>
<dbReference type="RefSeq" id="WP_039097356.1">
    <property type="nucleotide sequence ID" value="NZ_JTDN01000002.1"/>
</dbReference>
<keyword evidence="1" id="KW-0812">Transmembrane</keyword>
<dbReference type="OrthoDB" id="9776609at2"/>
<keyword evidence="3" id="KW-1185">Reference proteome</keyword>
<evidence type="ECO:0000313" key="3">
    <source>
        <dbReference type="Proteomes" id="UP000030988"/>
    </source>
</evidence>
<organism evidence="2 3">
    <name type="scientific">Croceibacterium mercuriale</name>
    <dbReference type="NCBI Taxonomy" id="1572751"/>
    <lineage>
        <taxon>Bacteria</taxon>
        <taxon>Pseudomonadati</taxon>
        <taxon>Pseudomonadota</taxon>
        <taxon>Alphaproteobacteria</taxon>
        <taxon>Sphingomonadales</taxon>
        <taxon>Erythrobacteraceae</taxon>
        <taxon>Croceibacterium</taxon>
    </lineage>
</organism>
<feature type="transmembrane region" description="Helical" evidence="1">
    <location>
        <begin position="405"/>
        <end position="423"/>
    </location>
</feature>
<reference evidence="2 3" key="1">
    <citation type="submission" date="2014-11" db="EMBL/GenBank/DDBJ databases">
        <title>Draft genome sequence of Kirrobacter mercurialis.</title>
        <authorList>
            <person name="Coil D.A."/>
            <person name="Eisen J.A."/>
        </authorList>
    </citation>
    <scope>NUCLEOTIDE SEQUENCE [LARGE SCALE GENOMIC DNA]</scope>
    <source>
        <strain evidence="2 3">Coronado</strain>
    </source>
</reference>
<feature type="transmembrane region" description="Helical" evidence="1">
    <location>
        <begin position="195"/>
        <end position="216"/>
    </location>
</feature>
<dbReference type="EMBL" id="JTDN01000002">
    <property type="protein sequence ID" value="KHL24890.1"/>
    <property type="molecule type" value="Genomic_DNA"/>
</dbReference>
<name>A0A0B2BYH3_9SPHN</name>
<feature type="transmembrane region" description="Helical" evidence="1">
    <location>
        <begin position="338"/>
        <end position="360"/>
    </location>
</feature>
<proteinExistence type="predicted"/>
<keyword evidence="1" id="KW-0472">Membrane</keyword>
<feature type="transmembrane region" description="Helical" evidence="1">
    <location>
        <begin position="137"/>
        <end position="161"/>
    </location>
</feature>
<protein>
    <submittedName>
        <fullName evidence="2">Peptidase</fullName>
    </submittedName>
</protein>
<dbReference type="STRING" id="1572751.PK98_13540"/>
<feature type="transmembrane region" description="Helical" evidence="1">
    <location>
        <begin position="12"/>
        <end position="40"/>
    </location>
</feature>
<sequence length="441" mass="46679">MTTPPSSPLRNALSAHSAVGLIVGALLYIVCVTGTLVVFYPEMQRLEQWHAPEMATIAPDAVQRGAAEVLARERAAGLSPTTHMYVHLPVPDLPRATITTDTQAFHLATDGSIAVPEQICWSDWAVKLHYGLSLPGLWGFVLVGVLGVMMLTLSLSGVLALPRILRDAFRLKARSPGGVALADWHNRLGTWTLPFAIAIAFTGAAIGLGSLGAWTLGKTEYAGDTLAVYAPIFGGETPGDPRDIAMPDVAAALQHMQARHPDVTVTYAILHDPLQAGQHVQIAATHHRRLIFGEYYDFDARGGFRGTAGLADGAAGQQAAASIYNLHFGNFGGLAVKLAYFVGGLAASVVAATGTFIWLGKRRRRGIREPRLHAAWHGVVWGSPAMLALTFAARMAIGNEAPFDVIFWGGLLLCVAVAVTLAGRARAQTDAAPDIAGVPAT</sequence>
<gene>
    <name evidence="2" type="ORF">PK98_13540</name>
</gene>
<evidence type="ECO:0000256" key="1">
    <source>
        <dbReference type="SAM" id="Phobius"/>
    </source>
</evidence>
<feature type="transmembrane region" description="Helical" evidence="1">
    <location>
        <begin position="372"/>
        <end position="393"/>
    </location>
</feature>
<dbReference type="Proteomes" id="UP000030988">
    <property type="component" value="Unassembled WGS sequence"/>
</dbReference>
<comment type="caution">
    <text evidence="2">The sequence shown here is derived from an EMBL/GenBank/DDBJ whole genome shotgun (WGS) entry which is preliminary data.</text>
</comment>
<dbReference type="PANTHER" id="PTHR34219:SF3">
    <property type="entry name" value="BLL7967 PROTEIN"/>
    <property type="match status" value="1"/>
</dbReference>
<keyword evidence="1" id="KW-1133">Transmembrane helix</keyword>